<dbReference type="PANTHER" id="PTHR38776:SF1">
    <property type="entry name" value="MLTA-INTERACTING PROTEIN-RELATED"/>
    <property type="match status" value="1"/>
</dbReference>
<dbReference type="EMBL" id="JBHSMX010000004">
    <property type="protein sequence ID" value="MFC5519712.1"/>
    <property type="molecule type" value="Genomic_DNA"/>
</dbReference>
<reference evidence="8" key="1">
    <citation type="journal article" date="2019" name="Int. J. Syst. Evol. Microbiol.">
        <title>The Global Catalogue of Microorganisms (GCM) 10K type strain sequencing project: providing services to taxonomists for standard genome sequencing and annotation.</title>
        <authorList>
            <consortium name="The Broad Institute Genomics Platform"/>
            <consortium name="The Broad Institute Genome Sequencing Center for Infectious Disease"/>
            <person name="Wu L."/>
            <person name="Ma J."/>
        </authorList>
    </citation>
    <scope>NUCLEOTIDE SEQUENCE [LARGE SCALE GENOMIC DNA]</scope>
    <source>
        <strain evidence="8">CGMCC 4.7277</strain>
    </source>
</reference>
<evidence type="ECO:0000256" key="4">
    <source>
        <dbReference type="ARBA" id="ARBA00023136"/>
    </source>
</evidence>
<dbReference type="RefSeq" id="WP_068835848.1">
    <property type="nucleotide sequence ID" value="NZ_JBHSMX010000004.1"/>
</dbReference>
<sequence>MKSFLSTHPVLARALLCSTLLTAGLSAMTPARANGELEPLTNLLSEPGSVGLGLVTRVESSPYRDGGSRFDLLPLYLYEGERLFLHANRAGVKLLNGGEHRLDLFVEQRLEGFPTNRLPASLAGMTQRETAMDFGLSYRWRQPWGTLQAEWLHDAENTYKGSEFRLGYTYDWRSGPWMLRPNLTLAVRDARLNNYYYGVQASEAAAGRPAYAPGGGLNTSVGLYGSYDLSQRWRLLAGVSATLLDRKISDSPIVQKRVLPAVYVGAAYDFGGHQREWAQNDSPTYFKLLYGKSTEDGCHLAKILTAQCLSTAKTNSTSITGIQVGKPFLQDVNGWPLDFVGYVGLTEHNEHGLKANGLQLDLFMKAVYSGFPWSHRVKTRLGMGVGVSMAQRVPFIEASSAAANGKPTSRMLNYLDPTIDVSLGDLLGSRVLKETYIGFGVSHRSGIFGSSQLLGNVNGGSNYIYTYLETAL</sequence>
<keyword evidence="4" id="KW-0472">Membrane</keyword>
<keyword evidence="5" id="KW-0998">Cell outer membrane</keyword>
<name>A0ABW0Q6I0_9BURK</name>
<keyword evidence="3 6" id="KW-0732">Signal</keyword>
<dbReference type="Proteomes" id="UP001596084">
    <property type="component" value="Unassembled WGS sequence"/>
</dbReference>
<evidence type="ECO:0000313" key="8">
    <source>
        <dbReference type="Proteomes" id="UP001596084"/>
    </source>
</evidence>
<feature type="signal peptide" evidence="6">
    <location>
        <begin position="1"/>
        <end position="33"/>
    </location>
</feature>
<evidence type="ECO:0000256" key="1">
    <source>
        <dbReference type="ARBA" id="ARBA00004442"/>
    </source>
</evidence>
<dbReference type="Pfam" id="PF06629">
    <property type="entry name" value="MipA"/>
    <property type="match status" value="1"/>
</dbReference>
<feature type="chain" id="PRO_5046360373" evidence="6">
    <location>
        <begin position="34"/>
        <end position="472"/>
    </location>
</feature>
<organism evidence="7 8">
    <name type="scientific">Polaromonas jejuensis</name>
    <dbReference type="NCBI Taxonomy" id="457502"/>
    <lineage>
        <taxon>Bacteria</taxon>
        <taxon>Pseudomonadati</taxon>
        <taxon>Pseudomonadota</taxon>
        <taxon>Betaproteobacteria</taxon>
        <taxon>Burkholderiales</taxon>
        <taxon>Comamonadaceae</taxon>
        <taxon>Polaromonas</taxon>
    </lineage>
</organism>
<keyword evidence="8" id="KW-1185">Reference proteome</keyword>
<evidence type="ECO:0000256" key="5">
    <source>
        <dbReference type="ARBA" id="ARBA00023237"/>
    </source>
</evidence>
<evidence type="ECO:0000256" key="3">
    <source>
        <dbReference type="ARBA" id="ARBA00022729"/>
    </source>
</evidence>
<comment type="similarity">
    <text evidence="2">Belongs to the MipA/OmpV family.</text>
</comment>
<evidence type="ECO:0000313" key="7">
    <source>
        <dbReference type="EMBL" id="MFC5519712.1"/>
    </source>
</evidence>
<dbReference type="InterPro" id="IPR010583">
    <property type="entry name" value="MipA"/>
</dbReference>
<proteinExistence type="inferred from homology"/>
<comment type="subcellular location">
    <subcellularLocation>
        <location evidence="1">Cell outer membrane</location>
    </subcellularLocation>
</comment>
<accession>A0ABW0Q6I0</accession>
<evidence type="ECO:0000256" key="6">
    <source>
        <dbReference type="SAM" id="SignalP"/>
    </source>
</evidence>
<dbReference type="PANTHER" id="PTHR38776">
    <property type="entry name" value="MLTA-INTERACTING PROTEIN-RELATED"/>
    <property type="match status" value="1"/>
</dbReference>
<gene>
    <name evidence="7" type="ORF">ACFPP7_02110</name>
</gene>
<protein>
    <submittedName>
        <fullName evidence="7">MipA/OmpV family protein</fullName>
    </submittedName>
</protein>
<comment type="caution">
    <text evidence="7">The sequence shown here is derived from an EMBL/GenBank/DDBJ whole genome shotgun (WGS) entry which is preliminary data.</text>
</comment>
<evidence type="ECO:0000256" key="2">
    <source>
        <dbReference type="ARBA" id="ARBA00005722"/>
    </source>
</evidence>